<evidence type="ECO:0000313" key="3">
    <source>
        <dbReference type="Proteomes" id="UP000048949"/>
    </source>
</evidence>
<proteinExistence type="predicted"/>
<keyword evidence="3" id="KW-1185">Reference proteome</keyword>
<feature type="region of interest" description="Disordered" evidence="1">
    <location>
        <begin position="1"/>
        <end position="22"/>
    </location>
</feature>
<dbReference type="Proteomes" id="UP000048949">
    <property type="component" value="Unassembled WGS sequence"/>
</dbReference>
<reference evidence="2 3" key="1">
    <citation type="submission" date="2015-04" db="EMBL/GenBank/DDBJ databases">
        <authorList>
            <person name="Syromyatnikov M.Y."/>
            <person name="Popov V.N."/>
        </authorList>
    </citation>
    <scope>NUCLEOTIDE SEQUENCE [LARGE SCALE GENOMIC DNA]</scope>
    <source>
        <strain evidence="2 3">CECT 5292</strain>
    </source>
</reference>
<evidence type="ECO:0000256" key="1">
    <source>
        <dbReference type="SAM" id="MobiDB-lite"/>
    </source>
</evidence>
<dbReference type="OrthoDB" id="9953472at2"/>
<organism evidence="2 3">
    <name type="scientific">Nereida ignava</name>
    <dbReference type="NCBI Taxonomy" id="282199"/>
    <lineage>
        <taxon>Bacteria</taxon>
        <taxon>Pseudomonadati</taxon>
        <taxon>Pseudomonadota</taxon>
        <taxon>Alphaproteobacteria</taxon>
        <taxon>Rhodobacterales</taxon>
        <taxon>Roseobacteraceae</taxon>
        <taxon>Nereida</taxon>
    </lineage>
</organism>
<protein>
    <submittedName>
        <fullName evidence="2">Uncharacterized protein</fullName>
    </submittedName>
</protein>
<evidence type="ECO:0000313" key="2">
    <source>
        <dbReference type="EMBL" id="CRK76137.1"/>
    </source>
</evidence>
<accession>A0A0U1NN61</accession>
<dbReference type="AlphaFoldDB" id="A0A0U1NN61"/>
<gene>
    <name evidence="2" type="ORF">NIG5292_02194</name>
</gene>
<dbReference type="RefSeq" id="WP_158441661.1">
    <property type="nucleotide sequence ID" value="NZ_CVPC01000013.1"/>
</dbReference>
<sequence>MLPLTPLNIGAPGESAPSLLGQNSAVSRTAGVPTPTMRQTGFGVTAPDVMNAAHHYTPDHPKVQIYHPSQAPSGQTTENALMAKALMSQPYAHSGAATKIARISNMFLDAPRFGSVVNLIS</sequence>
<name>A0A0U1NN61_9RHOB</name>
<dbReference type="EMBL" id="CVQV01000013">
    <property type="protein sequence ID" value="CRK76137.1"/>
    <property type="molecule type" value="Genomic_DNA"/>
</dbReference>